<dbReference type="InterPro" id="IPR023214">
    <property type="entry name" value="HAD_sf"/>
</dbReference>
<dbReference type="InterPro" id="IPR031315">
    <property type="entry name" value="LNS2/PITP"/>
</dbReference>
<dbReference type="AlphaFoldDB" id="I3EGG4"/>
<dbReference type="InterPro" id="IPR007651">
    <property type="entry name" value="Lipin_N"/>
</dbReference>
<sequence>MNFVGRVFNSVTDLYKDMHPGQISGANDIIVCKTAKGFHSTGFHARFGNVQSFKTSREVILTVNDRVVNVEARLDREGNVFFSFHNQSHPDHPLVNVPFKSFKMFIESDDNYAFLLSNYERIHECIRNRQYVFSECMFKQVVPNKIEEVFNEHRIKMFLGDDMVVIGLFEAGSPEIVFYMTFCLFSELYFCVERREGQRMYESSEADGVDGMNEKYTEKFLIKQLLRKRVRIEQSPDRRKREVYLPDTYIEKMHLVPGPNKTVYRLSGTPIFLTCNIYLWNETDKIIISDIDGTVTKSDIVGYIYGAMGKDWTHLGIAALYNKIVENGYKIVYLSSRPIGHIGFTKAYLERVEQEEQNLPAGPVILFPGRLLSAIYREMVQGPEEFKISVISEIKGLMSQGRIYAGFGNKESDRIAYEVCEIDPGRIFIVNTMSEISTGRKGIVKLTHCSLYDIVDGVFPPVRQL</sequence>
<dbReference type="SUPFAM" id="SSF56784">
    <property type="entry name" value="HAD-like"/>
    <property type="match status" value="1"/>
</dbReference>
<dbReference type="Gene3D" id="3.40.50.1000">
    <property type="entry name" value="HAD superfamily/HAD-like"/>
    <property type="match status" value="1"/>
</dbReference>
<name>I3EGG4_NEMP3</name>
<dbReference type="SMART" id="SM00775">
    <property type="entry name" value="LNS2"/>
    <property type="match status" value="1"/>
</dbReference>
<dbReference type="Pfam" id="PF04571">
    <property type="entry name" value="Lipin_N"/>
    <property type="match status" value="1"/>
</dbReference>
<feature type="domain" description="LNS2/PITP" evidence="2">
    <location>
        <begin position="286"/>
        <end position="439"/>
    </location>
</feature>
<evidence type="ECO:0000259" key="2">
    <source>
        <dbReference type="SMART" id="SM00775"/>
    </source>
</evidence>
<dbReference type="FunCoup" id="I3EGG4">
    <property type="interactions" value="65"/>
</dbReference>
<dbReference type="PANTHER" id="PTHR12181:SF12">
    <property type="entry name" value="PHOSPHATIDATE PHOSPHATASE"/>
    <property type="match status" value="1"/>
</dbReference>
<evidence type="ECO:0000256" key="1">
    <source>
        <dbReference type="ARBA" id="ARBA00005476"/>
    </source>
</evidence>
<evidence type="ECO:0000313" key="4">
    <source>
        <dbReference type="Proteomes" id="UP000002872"/>
    </source>
</evidence>
<dbReference type="Proteomes" id="UP000002872">
    <property type="component" value="Unassembled WGS sequence"/>
</dbReference>
<organism evidence="3 4">
    <name type="scientific">Nematocida parisii (strain ERTm3)</name>
    <name type="common">Nematode killer fungus</name>
    <dbReference type="NCBI Taxonomy" id="935791"/>
    <lineage>
        <taxon>Eukaryota</taxon>
        <taxon>Fungi</taxon>
        <taxon>Fungi incertae sedis</taxon>
        <taxon>Microsporidia</taxon>
        <taxon>Nematocida</taxon>
    </lineage>
</organism>
<dbReference type="HOGENOM" id="CLU_002546_4_1_1"/>
<dbReference type="VEuPathDB" id="MicrosporidiaDB:NEQG_01755"/>
<dbReference type="InterPro" id="IPR013209">
    <property type="entry name" value="LNS2"/>
</dbReference>
<evidence type="ECO:0000313" key="3">
    <source>
        <dbReference type="EMBL" id="EIJ88311.1"/>
    </source>
</evidence>
<dbReference type="InterPro" id="IPR036412">
    <property type="entry name" value="HAD-like_sf"/>
</dbReference>
<dbReference type="PANTHER" id="PTHR12181">
    <property type="entry name" value="LIPIN"/>
    <property type="match status" value="1"/>
</dbReference>
<dbReference type="GO" id="GO:0008195">
    <property type="term" value="F:phosphatidate phosphatase activity"/>
    <property type="evidence" value="ECO:0007669"/>
    <property type="project" value="TreeGrafter"/>
</dbReference>
<dbReference type="InterPro" id="IPR026058">
    <property type="entry name" value="LIPIN"/>
</dbReference>
<comment type="similarity">
    <text evidence="1">Belongs to the lipin family.</text>
</comment>
<dbReference type="Pfam" id="PF08235">
    <property type="entry name" value="LNS2"/>
    <property type="match status" value="1"/>
</dbReference>
<proteinExistence type="inferred from homology"/>
<accession>I3EGG4</accession>
<gene>
    <name evidence="3" type="ORF">NEQG_01755</name>
</gene>
<protein>
    <recommendedName>
        <fullName evidence="2">LNS2/PITP domain-containing protein</fullName>
    </recommendedName>
</protein>
<reference evidence="3" key="1">
    <citation type="submission" date="2011-01" db="EMBL/GenBank/DDBJ databases">
        <title>The Genome Sequence of Nematocida parisii strain ERTm3.</title>
        <authorList>
            <consortium name="The Broad Institute Genome Sequencing Platform"/>
            <consortium name="The Broad Institute Genome Sequencing Center for Infectious Disease"/>
            <person name="Cuomo C."/>
            <person name="Troemel E."/>
            <person name="Young S.K."/>
            <person name="Zeng Q."/>
            <person name="Gargeya S."/>
            <person name="Fitzgerald M."/>
            <person name="Haas B."/>
            <person name="Abouelleil A."/>
            <person name="Alvarado L."/>
            <person name="Arachchi H.M."/>
            <person name="Berlin A."/>
            <person name="Chapman S.B."/>
            <person name="Gearin G."/>
            <person name="Goldberg J."/>
            <person name="Griggs A."/>
            <person name="Gujja S."/>
            <person name="Hansen M."/>
            <person name="Heiman D."/>
            <person name="Howarth C."/>
            <person name="Larimer J."/>
            <person name="Lui A."/>
            <person name="MacDonald P.J.P."/>
            <person name="McCowen C."/>
            <person name="Montmayeur A."/>
            <person name="Murphy C."/>
            <person name="Neiman D."/>
            <person name="Pearson M."/>
            <person name="Priest M."/>
            <person name="Roberts A."/>
            <person name="Saif S."/>
            <person name="Shea T."/>
            <person name="Sisk P."/>
            <person name="Stolte C."/>
            <person name="Sykes S."/>
            <person name="Wortman J."/>
            <person name="Nusbaum C."/>
            <person name="Birren B."/>
        </authorList>
    </citation>
    <scope>NUCLEOTIDE SEQUENCE</scope>
    <source>
        <strain evidence="3">ERTm3</strain>
    </source>
</reference>
<keyword evidence="4" id="KW-1185">Reference proteome</keyword>
<dbReference type="InParanoid" id="I3EGG4"/>
<dbReference type="OrthoDB" id="4567at2759"/>
<dbReference type="STRING" id="935791.I3EGG4"/>
<dbReference type="EMBL" id="GL870879">
    <property type="protein sequence ID" value="EIJ88311.1"/>
    <property type="molecule type" value="Genomic_DNA"/>
</dbReference>